<reference evidence="11 12" key="1">
    <citation type="submission" date="2014-09" db="EMBL/GenBank/DDBJ databases">
        <title>Sporocytophaga myxococcoides PG-01 genome sequencing.</title>
        <authorList>
            <person name="Liu L."/>
            <person name="Gao P.J."/>
            <person name="Chen G.J."/>
            <person name="Wang L.S."/>
        </authorList>
    </citation>
    <scope>NUCLEOTIDE SEQUENCE [LARGE SCALE GENOMIC DNA]</scope>
    <source>
        <strain evidence="11 12">PG-01</strain>
    </source>
</reference>
<dbReference type="AlphaFoldDB" id="A0A098LEU5"/>
<keyword evidence="3" id="KW-1003">Cell membrane</keyword>
<gene>
    <name evidence="11" type="ORF">MYP_2185</name>
</gene>
<dbReference type="EMBL" id="BBLT01000004">
    <property type="protein sequence ID" value="GAL84957.1"/>
    <property type="molecule type" value="Genomic_DNA"/>
</dbReference>
<feature type="transmembrane region" description="Helical" evidence="9">
    <location>
        <begin position="281"/>
        <end position="310"/>
    </location>
</feature>
<dbReference type="GO" id="GO:0015833">
    <property type="term" value="P:peptide transport"/>
    <property type="evidence" value="ECO:0007669"/>
    <property type="project" value="UniProtKB-KW"/>
</dbReference>
<evidence type="ECO:0000256" key="6">
    <source>
        <dbReference type="ARBA" id="ARBA00022927"/>
    </source>
</evidence>
<feature type="transmembrane region" description="Helical" evidence="9">
    <location>
        <begin position="167"/>
        <end position="191"/>
    </location>
</feature>
<feature type="domain" description="ABC transmembrane type-1" evidence="10">
    <location>
        <begin position="163"/>
        <end position="355"/>
    </location>
</feature>
<evidence type="ECO:0000259" key="10">
    <source>
        <dbReference type="PROSITE" id="PS50928"/>
    </source>
</evidence>
<comment type="similarity">
    <text evidence="9">Belongs to the binding-protein-dependent transport system permease family.</text>
</comment>
<keyword evidence="2 9" id="KW-0813">Transport</keyword>
<name>A0A098LEU5_9BACT</name>
<evidence type="ECO:0000256" key="5">
    <source>
        <dbReference type="ARBA" id="ARBA00022856"/>
    </source>
</evidence>
<evidence type="ECO:0000256" key="3">
    <source>
        <dbReference type="ARBA" id="ARBA00022475"/>
    </source>
</evidence>
<proteinExistence type="inferred from homology"/>
<protein>
    <recommendedName>
        <fullName evidence="10">ABC transmembrane type-1 domain-containing protein</fullName>
    </recommendedName>
</protein>
<keyword evidence="7 9" id="KW-1133">Transmembrane helix</keyword>
<keyword evidence="12" id="KW-1185">Reference proteome</keyword>
<dbReference type="Proteomes" id="UP000030185">
    <property type="component" value="Unassembled WGS sequence"/>
</dbReference>
<dbReference type="GO" id="GO:0015031">
    <property type="term" value="P:protein transport"/>
    <property type="evidence" value="ECO:0007669"/>
    <property type="project" value="UniProtKB-KW"/>
</dbReference>
<accession>A0A098LEU5</accession>
<keyword evidence="8 9" id="KW-0472">Membrane</keyword>
<evidence type="ECO:0000313" key="12">
    <source>
        <dbReference type="Proteomes" id="UP000030185"/>
    </source>
</evidence>
<dbReference type="InterPro" id="IPR035906">
    <property type="entry name" value="MetI-like_sf"/>
</dbReference>
<dbReference type="SUPFAM" id="SSF161098">
    <property type="entry name" value="MetI-like"/>
    <property type="match status" value="1"/>
</dbReference>
<evidence type="ECO:0000256" key="4">
    <source>
        <dbReference type="ARBA" id="ARBA00022692"/>
    </source>
</evidence>
<evidence type="ECO:0000256" key="7">
    <source>
        <dbReference type="ARBA" id="ARBA00022989"/>
    </source>
</evidence>
<keyword evidence="4 9" id="KW-0812">Transmembrane</keyword>
<evidence type="ECO:0000256" key="8">
    <source>
        <dbReference type="ARBA" id="ARBA00023136"/>
    </source>
</evidence>
<evidence type="ECO:0000313" key="11">
    <source>
        <dbReference type="EMBL" id="GAL84957.1"/>
    </source>
</evidence>
<dbReference type="PANTHER" id="PTHR43386:SF24">
    <property type="entry name" value="OLIGOPEPTIDE TRANSPORT SYSTEM PERMEASE PROTEIN AMID"/>
    <property type="match status" value="1"/>
</dbReference>
<sequence>MPDHTPNANDGSALIKKKPIGFECTLLKFRKNREIEKGNFLEKMYMGQESEYIIQPVSSYQIKNLKVYYSLFGKEGETESADIVAVTKTLFVGTSSKLKPDSVYNYMVKGDIITYLDLNENPVQITKEELLRDFLDNNIEKREYLLGTDKAGRDILSRLLFGTRISLSIGFISVLISILVGVTLGALSGFFGGTTDKFIMWLMTVVWSIPSIMLVIAISLALQSRGVWVAFVAVGLTMWVEVARVVRGQILSLKEKLYVEAAKALGVGDLRIIFVHILPNIVGPLIVIATANFASAILIEAGLSFLGLGVQPPMPSWGMMVNEGYGSMLAKDSGYLVVLPSLCICILVLAFNLFGNGLRDAYDPQSAVKW</sequence>
<dbReference type="InterPro" id="IPR000515">
    <property type="entry name" value="MetI-like"/>
</dbReference>
<evidence type="ECO:0000256" key="1">
    <source>
        <dbReference type="ARBA" id="ARBA00004651"/>
    </source>
</evidence>
<evidence type="ECO:0000256" key="2">
    <source>
        <dbReference type="ARBA" id="ARBA00022448"/>
    </source>
</evidence>
<organism evidence="11 12">
    <name type="scientific">Sporocytophaga myxococcoides</name>
    <dbReference type="NCBI Taxonomy" id="153721"/>
    <lineage>
        <taxon>Bacteria</taxon>
        <taxon>Pseudomonadati</taxon>
        <taxon>Bacteroidota</taxon>
        <taxon>Cytophagia</taxon>
        <taxon>Cytophagales</taxon>
        <taxon>Cytophagaceae</taxon>
        <taxon>Sporocytophaga</taxon>
    </lineage>
</organism>
<dbReference type="CDD" id="cd06261">
    <property type="entry name" value="TM_PBP2"/>
    <property type="match status" value="1"/>
</dbReference>
<comment type="caution">
    <text evidence="11">The sequence shown here is derived from an EMBL/GenBank/DDBJ whole genome shotgun (WGS) entry which is preliminary data.</text>
</comment>
<dbReference type="Pfam" id="PF00528">
    <property type="entry name" value="BPD_transp_1"/>
    <property type="match status" value="1"/>
</dbReference>
<dbReference type="STRING" id="153721.MYP_2185"/>
<dbReference type="GO" id="GO:0055085">
    <property type="term" value="P:transmembrane transport"/>
    <property type="evidence" value="ECO:0007669"/>
    <property type="project" value="InterPro"/>
</dbReference>
<dbReference type="GO" id="GO:0005886">
    <property type="term" value="C:plasma membrane"/>
    <property type="evidence" value="ECO:0007669"/>
    <property type="project" value="UniProtKB-SubCell"/>
</dbReference>
<dbReference type="eggNOG" id="COG1173">
    <property type="taxonomic scope" value="Bacteria"/>
</dbReference>
<feature type="transmembrane region" description="Helical" evidence="9">
    <location>
        <begin position="227"/>
        <end position="246"/>
    </location>
</feature>
<dbReference type="InterPro" id="IPR050366">
    <property type="entry name" value="BP-dependent_transpt_permease"/>
</dbReference>
<evidence type="ECO:0000256" key="9">
    <source>
        <dbReference type="RuleBase" id="RU363032"/>
    </source>
</evidence>
<feature type="transmembrane region" description="Helical" evidence="9">
    <location>
        <begin position="198"/>
        <end position="221"/>
    </location>
</feature>
<feature type="transmembrane region" description="Helical" evidence="9">
    <location>
        <begin position="334"/>
        <end position="354"/>
    </location>
</feature>
<keyword evidence="6" id="KW-0653">Protein transport</keyword>
<comment type="subcellular location">
    <subcellularLocation>
        <location evidence="1 9">Cell membrane</location>
        <topology evidence="1 9">Multi-pass membrane protein</topology>
    </subcellularLocation>
</comment>
<dbReference type="PANTHER" id="PTHR43386">
    <property type="entry name" value="OLIGOPEPTIDE TRANSPORT SYSTEM PERMEASE PROTEIN APPC"/>
    <property type="match status" value="1"/>
</dbReference>
<dbReference type="PROSITE" id="PS50928">
    <property type="entry name" value="ABC_TM1"/>
    <property type="match status" value="1"/>
</dbReference>
<dbReference type="Gene3D" id="1.10.3720.10">
    <property type="entry name" value="MetI-like"/>
    <property type="match status" value="1"/>
</dbReference>
<keyword evidence="5" id="KW-0571">Peptide transport</keyword>